<gene>
    <name evidence="2" type="ORF">BDV36DRAFT_290869</name>
</gene>
<sequence length="701" mass="79483">MALHDASTTSDRQEQYHLVRKYGICLEGPTLPETWPAKYQSLFQLVREADKIRYDNYKHAGLENPARSPVPVDEICATVRGLVQTAYGLRRSWASDDMWRGTIQRLVVERFNRERECCLCGKDYWMSDLLAPLQNSLASDSVCNCAESEAMGFYPALLLQFASQQNCRVVNEFSPDSDRRILSNQPTPLVLGLRKSSQFELLLSRFPDIQATAIEDNETVIFPFLLLGSQAEKHSVGFESIERQSAFATISLLAIQRDLSLKRRFRTCPIVWLLANQGDECKVYAAVPDGLRSRIIELWGGSILRHDYALQLLLIVDMICDWAKNIFKKTIMEKLGAPVLDRPEKSHGATRTGHPNNELDEIGESLSGTKLSETTRASSDQLKWSKIAHIRSETDVRYQFRSISLPESKKGLTRILLAIGGTRHFYQAAQQLLSLFNLDGPLIIRAEQIYHLHSTWTNTPYDSLSSDPEIHFASLSFRPYFDVMTGQMTQELSCITASILSMELLVGILTETEKKEFCEDGITPTLLLPQTIALLRDISALELTQAAFQDLHLHLHAFKQIAGVNNWVEDRTKSRILETFWAVADGQELSFWRCPHQIYSSVERTAFPNSTEEGHILRRLVQGPWQEQPCIVAKLRDGGAAVRYCCVIRKDENPEDLPAIGRKIHRFLYRLPGSINGVQYTSGDKSVLTDWANFLIQHQSC</sequence>
<evidence type="ECO:0000313" key="3">
    <source>
        <dbReference type="Proteomes" id="UP000325395"/>
    </source>
</evidence>
<dbReference type="EMBL" id="ML735691">
    <property type="protein sequence ID" value="KAE8423060.1"/>
    <property type="molecule type" value="Genomic_DNA"/>
</dbReference>
<accession>A0ABQ6X168</accession>
<proteinExistence type="predicted"/>
<evidence type="ECO:0008006" key="4">
    <source>
        <dbReference type="Google" id="ProtNLM"/>
    </source>
</evidence>
<evidence type="ECO:0000313" key="2">
    <source>
        <dbReference type="EMBL" id="KAE8423060.1"/>
    </source>
</evidence>
<evidence type="ECO:0000256" key="1">
    <source>
        <dbReference type="SAM" id="MobiDB-lite"/>
    </source>
</evidence>
<dbReference type="Proteomes" id="UP000325395">
    <property type="component" value="Unassembled WGS sequence"/>
</dbReference>
<organism evidence="2 3">
    <name type="scientific">Aspergillus pseudocaelatus</name>
    <dbReference type="NCBI Taxonomy" id="1825620"/>
    <lineage>
        <taxon>Eukaryota</taxon>
        <taxon>Fungi</taxon>
        <taxon>Dikarya</taxon>
        <taxon>Ascomycota</taxon>
        <taxon>Pezizomycotina</taxon>
        <taxon>Eurotiomycetes</taxon>
        <taxon>Eurotiomycetidae</taxon>
        <taxon>Eurotiales</taxon>
        <taxon>Aspergillaceae</taxon>
        <taxon>Aspergillus</taxon>
        <taxon>Aspergillus subgen. Circumdati</taxon>
    </lineage>
</organism>
<reference evidence="2 3" key="1">
    <citation type="submission" date="2019-04" db="EMBL/GenBank/DDBJ databases">
        <authorList>
            <consortium name="DOE Joint Genome Institute"/>
            <person name="Mondo S."/>
            <person name="Kjaerbolling I."/>
            <person name="Vesth T."/>
            <person name="Frisvad J.C."/>
            <person name="Nybo J.L."/>
            <person name="Theobald S."/>
            <person name="Kildgaard S."/>
            <person name="Isbrandt T."/>
            <person name="Kuo A."/>
            <person name="Sato A."/>
            <person name="Lyhne E.K."/>
            <person name="Kogle M.E."/>
            <person name="Wiebenga A."/>
            <person name="Kun R.S."/>
            <person name="Lubbers R.J."/>
            <person name="Makela M.R."/>
            <person name="Barry K."/>
            <person name="Chovatia M."/>
            <person name="Clum A."/>
            <person name="Daum C."/>
            <person name="Haridas S."/>
            <person name="He G."/>
            <person name="LaButti K."/>
            <person name="Lipzen A."/>
            <person name="Riley R."/>
            <person name="Salamov A."/>
            <person name="Simmons B.A."/>
            <person name="Magnuson J.K."/>
            <person name="Henrissat B."/>
            <person name="Mortensen U.H."/>
            <person name="Larsen T.O."/>
            <person name="Devries R.P."/>
            <person name="Grigoriev I.V."/>
            <person name="Machida M."/>
            <person name="Baker S.E."/>
            <person name="Andersen M.R."/>
            <person name="Cantor M.N."/>
            <person name="Hua S.X."/>
        </authorList>
    </citation>
    <scope>NUCLEOTIDE SEQUENCE [LARGE SCALE GENOMIC DNA]</scope>
    <source>
        <strain evidence="2 3">CBS 117616</strain>
    </source>
</reference>
<feature type="region of interest" description="Disordered" evidence="1">
    <location>
        <begin position="342"/>
        <end position="362"/>
    </location>
</feature>
<keyword evidence="3" id="KW-1185">Reference proteome</keyword>
<name>A0ABQ6X168_9EURO</name>
<protein>
    <recommendedName>
        <fullName evidence="4">Heterokaryon incompatibility domain-containing protein</fullName>
    </recommendedName>
</protein>